<comment type="caution">
    <text evidence="1">The sequence shown here is derived from an EMBL/GenBank/DDBJ whole genome shotgun (WGS) entry which is preliminary data.</text>
</comment>
<proteinExistence type="predicted"/>
<dbReference type="Proteomes" id="UP000265520">
    <property type="component" value="Unassembled WGS sequence"/>
</dbReference>
<dbReference type="EMBL" id="LXQA011393191">
    <property type="protein sequence ID" value="MCI95645.1"/>
    <property type="molecule type" value="Genomic_DNA"/>
</dbReference>
<keyword evidence="2" id="KW-1185">Reference proteome</keyword>
<accession>A0A392W9W4</accession>
<evidence type="ECO:0000313" key="2">
    <source>
        <dbReference type="Proteomes" id="UP000265520"/>
    </source>
</evidence>
<sequence length="39" mass="4139">MVEVEVACGGWPEMAVAVLCAVVVRQEMATTITSFPLLS</sequence>
<organism evidence="1 2">
    <name type="scientific">Trifolium medium</name>
    <dbReference type="NCBI Taxonomy" id="97028"/>
    <lineage>
        <taxon>Eukaryota</taxon>
        <taxon>Viridiplantae</taxon>
        <taxon>Streptophyta</taxon>
        <taxon>Embryophyta</taxon>
        <taxon>Tracheophyta</taxon>
        <taxon>Spermatophyta</taxon>
        <taxon>Magnoliopsida</taxon>
        <taxon>eudicotyledons</taxon>
        <taxon>Gunneridae</taxon>
        <taxon>Pentapetalae</taxon>
        <taxon>rosids</taxon>
        <taxon>fabids</taxon>
        <taxon>Fabales</taxon>
        <taxon>Fabaceae</taxon>
        <taxon>Papilionoideae</taxon>
        <taxon>50 kb inversion clade</taxon>
        <taxon>NPAAA clade</taxon>
        <taxon>Hologalegina</taxon>
        <taxon>IRL clade</taxon>
        <taxon>Trifolieae</taxon>
        <taxon>Trifolium</taxon>
    </lineage>
</organism>
<dbReference type="AlphaFoldDB" id="A0A392W9W4"/>
<evidence type="ECO:0000313" key="1">
    <source>
        <dbReference type="EMBL" id="MCI95645.1"/>
    </source>
</evidence>
<reference evidence="1 2" key="1">
    <citation type="journal article" date="2018" name="Front. Plant Sci.">
        <title>Red Clover (Trifolium pratense) and Zigzag Clover (T. medium) - A Picture of Genomic Similarities and Differences.</title>
        <authorList>
            <person name="Dluhosova J."/>
            <person name="Istvanek J."/>
            <person name="Nedelnik J."/>
            <person name="Repkova J."/>
        </authorList>
    </citation>
    <scope>NUCLEOTIDE SEQUENCE [LARGE SCALE GENOMIC DNA]</scope>
    <source>
        <strain evidence="2">cv. 10/8</strain>
        <tissue evidence="1">Leaf</tissue>
    </source>
</reference>
<name>A0A392W9W4_9FABA</name>
<feature type="non-terminal residue" evidence="1">
    <location>
        <position position="39"/>
    </location>
</feature>
<protein>
    <submittedName>
        <fullName evidence="1">Uncharacterized protein</fullName>
    </submittedName>
</protein>